<evidence type="ECO:0000313" key="8">
    <source>
        <dbReference type="Proteomes" id="UP000595362"/>
    </source>
</evidence>
<feature type="transmembrane region" description="Helical" evidence="5">
    <location>
        <begin position="202"/>
        <end position="223"/>
    </location>
</feature>
<dbReference type="SUPFAM" id="SSF103481">
    <property type="entry name" value="Multidrug resistance efflux transporter EmrE"/>
    <property type="match status" value="2"/>
</dbReference>
<gene>
    <name evidence="7" type="ORF">HYS17_03020</name>
</gene>
<keyword evidence="3 5" id="KW-1133">Transmembrane helix</keyword>
<evidence type="ECO:0000256" key="1">
    <source>
        <dbReference type="ARBA" id="ARBA00004141"/>
    </source>
</evidence>
<evidence type="ECO:0000259" key="6">
    <source>
        <dbReference type="Pfam" id="PF00892"/>
    </source>
</evidence>
<dbReference type="PANTHER" id="PTHR32322">
    <property type="entry name" value="INNER MEMBRANE TRANSPORTER"/>
    <property type="match status" value="1"/>
</dbReference>
<evidence type="ECO:0000256" key="5">
    <source>
        <dbReference type="SAM" id="Phobius"/>
    </source>
</evidence>
<dbReference type="GO" id="GO:0016020">
    <property type="term" value="C:membrane"/>
    <property type="evidence" value="ECO:0007669"/>
    <property type="project" value="UniProtKB-SubCell"/>
</dbReference>
<name>A0A7T5UHT4_9BACT</name>
<dbReference type="PANTHER" id="PTHR32322:SF9">
    <property type="entry name" value="AMINO-ACID METABOLITE EFFLUX PUMP-RELATED"/>
    <property type="match status" value="1"/>
</dbReference>
<feature type="transmembrane region" description="Helical" evidence="5">
    <location>
        <begin position="87"/>
        <end position="107"/>
    </location>
</feature>
<evidence type="ECO:0000256" key="2">
    <source>
        <dbReference type="ARBA" id="ARBA00022692"/>
    </source>
</evidence>
<feature type="transmembrane region" description="Helical" evidence="5">
    <location>
        <begin position="114"/>
        <end position="132"/>
    </location>
</feature>
<dbReference type="Proteomes" id="UP000595362">
    <property type="component" value="Chromosome"/>
</dbReference>
<evidence type="ECO:0000313" key="7">
    <source>
        <dbReference type="EMBL" id="QQG36760.1"/>
    </source>
</evidence>
<sequence length="293" mass="32138">MTLRDIFLTLLCILIWGGNFIAIKFGVNELPPLVMITLRFLTTSLVFLPFMKWPGKSCFWKIAEVGLWMGAIHQGLLFVALEVLDASTVVILLQAQIMFAALLGWLILKESLHWRTGFGLLFGFSGLLIVLGGPDSQNLWGCFITLLSALAVAISFIRMRQLKNVHAPTFIVVINGASLPFVFAASLILAPAGWAELPRANWFVIAGVLAFQALIVSIAHILWQSLLARNFITKVTCFILLLPVVTIALSVALLGEDMHISLIWGGLLTILGVGIITIRKTQKRQPVQVDPAA</sequence>
<dbReference type="InterPro" id="IPR050638">
    <property type="entry name" value="AA-Vitamin_Transporters"/>
</dbReference>
<keyword evidence="4 5" id="KW-0472">Membrane</keyword>
<comment type="subcellular location">
    <subcellularLocation>
        <location evidence="1">Membrane</location>
        <topology evidence="1">Multi-pass membrane protein</topology>
    </subcellularLocation>
</comment>
<protein>
    <submittedName>
        <fullName evidence="7">DMT family transporter</fullName>
    </submittedName>
</protein>
<feature type="domain" description="EamA" evidence="6">
    <location>
        <begin position="139"/>
        <end position="277"/>
    </location>
</feature>
<feature type="transmembrane region" description="Helical" evidence="5">
    <location>
        <begin position="138"/>
        <end position="157"/>
    </location>
</feature>
<feature type="transmembrane region" description="Helical" evidence="5">
    <location>
        <begin position="169"/>
        <end position="190"/>
    </location>
</feature>
<dbReference type="InterPro" id="IPR037185">
    <property type="entry name" value="EmrE-like"/>
</dbReference>
<organism evidence="7 8">
    <name type="scientific">Micavibrio aeruginosavorus</name>
    <dbReference type="NCBI Taxonomy" id="349221"/>
    <lineage>
        <taxon>Bacteria</taxon>
        <taxon>Pseudomonadati</taxon>
        <taxon>Bdellovibrionota</taxon>
        <taxon>Bdellovibrionia</taxon>
        <taxon>Bdellovibrionales</taxon>
        <taxon>Pseudobdellovibrionaceae</taxon>
        <taxon>Micavibrio</taxon>
    </lineage>
</organism>
<feature type="transmembrane region" description="Helical" evidence="5">
    <location>
        <begin position="235"/>
        <end position="254"/>
    </location>
</feature>
<reference evidence="7 8" key="1">
    <citation type="submission" date="2020-07" db="EMBL/GenBank/DDBJ databases">
        <title>Huge and variable diversity of episymbiotic CPR bacteria and DPANN archaea in groundwater ecosystems.</title>
        <authorList>
            <person name="He C.Y."/>
            <person name="Keren R."/>
            <person name="Whittaker M."/>
            <person name="Farag I.F."/>
            <person name="Doudna J."/>
            <person name="Cate J.H.D."/>
            <person name="Banfield J.F."/>
        </authorList>
    </citation>
    <scope>NUCLEOTIDE SEQUENCE [LARGE SCALE GENOMIC DNA]</scope>
    <source>
        <strain evidence="7">NC_groundwater_70_Ag_B-0.1um_54_66</strain>
    </source>
</reference>
<keyword evidence="2 5" id="KW-0812">Transmembrane</keyword>
<dbReference type="InterPro" id="IPR000620">
    <property type="entry name" value="EamA_dom"/>
</dbReference>
<dbReference type="Pfam" id="PF00892">
    <property type="entry name" value="EamA"/>
    <property type="match status" value="2"/>
</dbReference>
<feature type="transmembrane region" description="Helical" evidence="5">
    <location>
        <begin position="33"/>
        <end position="50"/>
    </location>
</feature>
<feature type="transmembrane region" description="Helical" evidence="5">
    <location>
        <begin position="260"/>
        <end position="278"/>
    </location>
</feature>
<dbReference type="EMBL" id="CP066681">
    <property type="protein sequence ID" value="QQG36760.1"/>
    <property type="molecule type" value="Genomic_DNA"/>
</dbReference>
<accession>A0A7T5UHT4</accession>
<feature type="transmembrane region" description="Helical" evidence="5">
    <location>
        <begin position="7"/>
        <end position="27"/>
    </location>
</feature>
<proteinExistence type="predicted"/>
<feature type="transmembrane region" description="Helical" evidence="5">
    <location>
        <begin position="62"/>
        <end position="81"/>
    </location>
</feature>
<evidence type="ECO:0000256" key="4">
    <source>
        <dbReference type="ARBA" id="ARBA00023136"/>
    </source>
</evidence>
<feature type="domain" description="EamA" evidence="6">
    <location>
        <begin position="6"/>
        <end position="131"/>
    </location>
</feature>
<evidence type="ECO:0000256" key="3">
    <source>
        <dbReference type="ARBA" id="ARBA00022989"/>
    </source>
</evidence>
<dbReference type="AlphaFoldDB" id="A0A7T5UHT4"/>